<accession>A0A1H6F5I2</accession>
<evidence type="ECO:0000313" key="1">
    <source>
        <dbReference type="EMBL" id="SEH05428.1"/>
    </source>
</evidence>
<proteinExistence type="predicted"/>
<organism evidence="1 2">
    <name type="scientific">Candidatus Venteria ishoeyi</name>
    <dbReference type="NCBI Taxonomy" id="1899563"/>
    <lineage>
        <taxon>Bacteria</taxon>
        <taxon>Pseudomonadati</taxon>
        <taxon>Pseudomonadota</taxon>
        <taxon>Gammaproteobacteria</taxon>
        <taxon>Thiotrichales</taxon>
        <taxon>Thiotrichaceae</taxon>
        <taxon>Venteria</taxon>
    </lineage>
</organism>
<keyword evidence="2" id="KW-1185">Reference proteome</keyword>
<gene>
    <name evidence="1" type="ORF">MBHS_01281</name>
</gene>
<reference evidence="1 2" key="1">
    <citation type="submission" date="2016-10" db="EMBL/GenBank/DDBJ databases">
        <authorList>
            <person name="de Groot N.N."/>
        </authorList>
    </citation>
    <scope>NUCLEOTIDE SEQUENCE [LARGE SCALE GENOMIC DNA]</scope>
    <source>
        <strain evidence="1">MBHS1</strain>
    </source>
</reference>
<protein>
    <submittedName>
        <fullName evidence="1">Uncharacterized protein</fullName>
    </submittedName>
</protein>
<dbReference type="EMBL" id="FMSV02000246">
    <property type="protein sequence ID" value="SEH05428.1"/>
    <property type="molecule type" value="Genomic_DNA"/>
</dbReference>
<dbReference type="Proteomes" id="UP000236724">
    <property type="component" value="Unassembled WGS sequence"/>
</dbReference>
<dbReference type="AlphaFoldDB" id="A0A1H6F5I2"/>
<sequence>MFTLTYAVISKANYEVLQAIYNLQVLNLQDLNYIIGESGGLKTYQVQMNPVSRGSDLRDLPYYNGIVVELYEV</sequence>
<evidence type="ECO:0000313" key="2">
    <source>
        <dbReference type="Proteomes" id="UP000236724"/>
    </source>
</evidence>
<name>A0A1H6F5I2_9GAMM</name>